<protein>
    <submittedName>
        <fullName evidence="3">U32 family peptidase</fullName>
    </submittedName>
</protein>
<dbReference type="Pfam" id="PF12392">
    <property type="entry name" value="DUF3656"/>
    <property type="match status" value="1"/>
</dbReference>
<feature type="region of interest" description="Disordered" evidence="1">
    <location>
        <begin position="426"/>
        <end position="446"/>
    </location>
</feature>
<comment type="caution">
    <text evidence="3">The sequence shown here is derived from an EMBL/GenBank/DDBJ whole genome shotgun (WGS) entry which is preliminary data.</text>
</comment>
<reference evidence="3" key="2">
    <citation type="journal article" date="2021" name="Sci. Rep.">
        <title>The distribution of antibiotic resistance genes in chicken gut microbiota commensals.</title>
        <authorList>
            <person name="Juricova H."/>
            <person name="Matiasovicova J."/>
            <person name="Kubasova T."/>
            <person name="Cejkova D."/>
            <person name="Rychlik I."/>
        </authorList>
    </citation>
    <scope>NUCLEOTIDE SEQUENCE</scope>
    <source>
        <strain evidence="3">An582</strain>
    </source>
</reference>
<name>A0A938X8J9_9CLOT</name>
<evidence type="ECO:0000259" key="2">
    <source>
        <dbReference type="Pfam" id="PF12392"/>
    </source>
</evidence>
<evidence type="ECO:0000313" key="3">
    <source>
        <dbReference type="EMBL" id="MBM6947460.1"/>
    </source>
</evidence>
<dbReference type="AlphaFoldDB" id="A0A938X8J9"/>
<dbReference type="PROSITE" id="PS01276">
    <property type="entry name" value="PEPTIDASE_U32"/>
    <property type="match status" value="1"/>
</dbReference>
<dbReference type="Pfam" id="PF01136">
    <property type="entry name" value="Peptidase_U32"/>
    <property type="match status" value="1"/>
</dbReference>
<dbReference type="RefSeq" id="WP_204905509.1">
    <property type="nucleotide sequence ID" value="NZ_JACJKS010000002.1"/>
</dbReference>
<feature type="region of interest" description="Disordered" evidence="1">
    <location>
        <begin position="353"/>
        <end position="382"/>
    </location>
</feature>
<dbReference type="InterPro" id="IPR001539">
    <property type="entry name" value="Peptidase_U32"/>
</dbReference>
<feature type="compositionally biased region" description="Basic and acidic residues" evidence="1">
    <location>
        <begin position="359"/>
        <end position="378"/>
    </location>
</feature>
<reference evidence="3" key="1">
    <citation type="submission" date="2020-08" db="EMBL/GenBank/DDBJ databases">
        <authorList>
            <person name="Cejkova D."/>
            <person name="Kubasova T."/>
            <person name="Jahodarova E."/>
            <person name="Rychlik I."/>
        </authorList>
    </citation>
    <scope>NUCLEOTIDE SEQUENCE</scope>
    <source>
        <strain evidence="3">An582</strain>
    </source>
</reference>
<accession>A0A938X8J9</accession>
<organism evidence="3 4">
    <name type="scientific">Mordavella massiliensis</name>
    <dbReference type="NCBI Taxonomy" id="1871024"/>
    <lineage>
        <taxon>Bacteria</taxon>
        <taxon>Bacillati</taxon>
        <taxon>Bacillota</taxon>
        <taxon>Clostridia</taxon>
        <taxon>Eubacteriales</taxon>
        <taxon>Clostridiaceae</taxon>
        <taxon>Mordavella</taxon>
    </lineage>
</organism>
<dbReference type="PANTHER" id="PTHR30217">
    <property type="entry name" value="PEPTIDASE U32 FAMILY"/>
    <property type="match status" value="1"/>
</dbReference>
<dbReference type="PANTHER" id="PTHR30217:SF10">
    <property type="entry name" value="23S RRNA 5-HYDROXYCYTIDINE C2501 SYNTHASE"/>
    <property type="match status" value="1"/>
</dbReference>
<sequence>MESGQVEILSPAGSLAILKGAFAAGADAVYAGGSCFGARAFAQNFTEDEMLEGIDYAHLHGRKLYLTVNTLVKEKEFGQLYRYLLPFYRQGLDAVIVQDMGVMEFVRREFPGLAIHASTQMTVTGARSAGFLEQQGVTRVVPARELSLAEIRRIRQETDLEIECFVHGALCYCYSGRCLMSSLIGGRSGNRGQCAQPCRLAWTAQGQKKSADILSLKDLCTIDMIPQLVEAGITSFKIEGRMKQPSYVETVTALYRKYTDLYIAGGNGEPFRVSGADRQELMDAYRRRGYTDGYYRRHNGREMISFARPEPERERARTEEGQITEPKEKIKGKFILSPGKRATLTLSAQVGGRTYGTRTEGDEVQEARNKPMSEEQIRKQAGRTGNTPFAFRELDIRAEGNIFLPVQSLNALRRTALKELERQITESFRRPEPKRRGEPAGPVGQGGYRSLADMPVFVSAMSQEQAEAALLHSRVKRLYLADILLEEGRGEELLAEAARRGVEVFFLMPQICRTQTEDYYRAHLAGLEKRCDGAMACNLEELLLLRESGFGKPVDMAGSAYGWNRLAQQFWHGQGAALLEAPAELHEGELRGLDRTQMILPVYGYQPVMVSAGCVRKNTASCTRRPGWTSITDRRGKRFMVRAECQSCYNVIYNTDPLVLADQRQEIERLAPAALLLSFTWENKKRTKAVLDYFEGVFAGREMPAWDGSYTRGHFRRGVK</sequence>
<gene>
    <name evidence="3" type="ORF">H6A20_02115</name>
</gene>
<evidence type="ECO:0000313" key="4">
    <source>
        <dbReference type="Proteomes" id="UP000705508"/>
    </source>
</evidence>
<proteinExistence type="predicted"/>
<evidence type="ECO:0000256" key="1">
    <source>
        <dbReference type="SAM" id="MobiDB-lite"/>
    </source>
</evidence>
<dbReference type="EMBL" id="JACJKS010000002">
    <property type="protein sequence ID" value="MBM6947460.1"/>
    <property type="molecule type" value="Genomic_DNA"/>
</dbReference>
<dbReference type="InterPro" id="IPR020988">
    <property type="entry name" value="Pept_U32_collagenase"/>
</dbReference>
<dbReference type="Proteomes" id="UP000705508">
    <property type="component" value="Unassembled WGS sequence"/>
</dbReference>
<dbReference type="InterPro" id="IPR051454">
    <property type="entry name" value="RNA/ubiquinone_mod_enzymes"/>
</dbReference>
<feature type="domain" description="Peptidase U32 collagenase" evidence="2">
    <location>
        <begin position="324"/>
        <end position="424"/>
    </location>
</feature>
<feature type="compositionally biased region" description="Basic and acidic residues" evidence="1">
    <location>
        <begin position="426"/>
        <end position="438"/>
    </location>
</feature>